<organism evidence="3 4">
    <name type="scientific">Carya illinoinensis</name>
    <name type="common">Pecan</name>
    <dbReference type="NCBI Taxonomy" id="32201"/>
    <lineage>
        <taxon>Eukaryota</taxon>
        <taxon>Viridiplantae</taxon>
        <taxon>Streptophyta</taxon>
        <taxon>Embryophyta</taxon>
        <taxon>Tracheophyta</taxon>
        <taxon>Spermatophyta</taxon>
        <taxon>Magnoliopsida</taxon>
        <taxon>eudicotyledons</taxon>
        <taxon>Gunneridae</taxon>
        <taxon>Pentapetalae</taxon>
        <taxon>rosids</taxon>
        <taxon>fabids</taxon>
        <taxon>Fagales</taxon>
        <taxon>Juglandaceae</taxon>
        <taxon>Carya</taxon>
    </lineage>
</organism>
<dbReference type="EMBL" id="CM031819">
    <property type="protein sequence ID" value="KAG6635046.1"/>
    <property type="molecule type" value="Genomic_DNA"/>
</dbReference>
<feature type="domain" description="RING-type" evidence="2">
    <location>
        <begin position="286"/>
        <end position="319"/>
    </location>
</feature>
<evidence type="ECO:0000313" key="3">
    <source>
        <dbReference type="EMBL" id="KAG6635046.1"/>
    </source>
</evidence>
<accession>A0A8T1NSD1</accession>
<evidence type="ECO:0000259" key="2">
    <source>
        <dbReference type="PROSITE" id="PS50089"/>
    </source>
</evidence>
<dbReference type="GO" id="GO:0005634">
    <property type="term" value="C:nucleus"/>
    <property type="evidence" value="ECO:0007669"/>
    <property type="project" value="TreeGrafter"/>
</dbReference>
<sequence>MIRNQLKPRKLNRLKFESRSNQEMTVLEALAHAGLESPNLIVGIDFTKSNEWTGTESFNRRSLHHIGAEQNPYEQAMSIIGKAVASFNGNNLIRCFGFGDVFSFYPDERLCNGYEEVLGRYRELVPYVQLAGPTSFAPVIEMAINVVETSGGQYHVLLIIADGKYPLSIILVGVGDGPWDSMREFIGRIPVRVFDNFQFVNFTEIMSWNMNQTEKEAEFSLAGLVKLPSQYRKIIELNLVGRGMAHQRVPLPPPMQTTASFSTQESSFRSNLILSAPSSSVDHTVCTICDDKSKDTSFGCGHSTCWNCRVNCGHLCPFCGGR</sequence>
<dbReference type="GO" id="GO:0004842">
    <property type="term" value="F:ubiquitin-protein transferase activity"/>
    <property type="evidence" value="ECO:0007669"/>
    <property type="project" value="TreeGrafter"/>
</dbReference>
<dbReference type="GO" id="GO:0008270">
    <property type="term" value="F:zinc ion binding"/>
    <property type="evidence" value="ECO:0007669"/>
    <property type="project" value="UniProtKB-KW"/>
</dbReference>
<keyword evidence="4" id="KW-1185">Reference proteome</keyword>
<evidence type="ECO:0000313" key="4">
    <source>
        <dbReference type="Proteomes" id="UP000811609"/>
    </source>
</evidence>
<gene>
    <name evidence="3" type="ORF">CIPAW_11G015400</name>
</gene>
<dbReference type="PANTHER" id="PTHR45751">
    <property type="entry name" value="COPINE FAMILY PROTEIN 1"/>
    <property type="match status" value="1"/>
</dbReference>
<dbReference type="PANTHER" id="PTHR45751:SF38">
    <property type="entry name" value="E3 UBIQUITIN-PROTEIN LIGASE RGLG5-LIKE"/>
    <property type="match status" value="1"/>
</dbReference>
<dbReference type="Pfam" id="PF07002">
    <property type="entry name" value="Copine"/>
    <property type="match status" value="1"/>
</dbReference>
<keyword evidence="1" id="KW-0862">Zinc</keyword>
<keyword evidence="1" id="KW-0863">Zinc-finger</keyword>
<comment type="caution">
    <text evidence="3">The sequence shown here is derived from an EMBL/GenBank/DDBJ whole genome shotgun (WGS) entry which is preliminary data.</text>
</comment>
<dbReference type="InterPro" id="IPR052079">
    <property type="entry name" value="E3_ligase/Copine_domain"/>
</dbReference>
<dbReference type="Proteomes" id="UP000811609">
    <property type="component" value="Chromosome 11"/>
</dbReference>
<dbReference type="GO" id="GO:0016567">
    <property type="term" value="P:protein ubiquitination"/>
    <property type="evidence" value="ECO:0007669"/>
    <property type="project" value="TreeGrafter"/>
</dbReference>
<dbReference type="AlphaFoldDB" id="A0A8T1NSD1"/>
<proteinExistence type="predicted"/>
<dbReference type="InterPro" id="IPR010734">
    <property type="entry name" value="Copine_C"/>
</dbReference>
<name>A0A8T1NSD1_CARIL</name>
<dbReference type="InterPro" id="IPR001841">
    <property type="entry name" value="Znf_RING"/>
</dbReference>
<reference evidence="3" key="1">
    <citation type="submission" date="2020-12" db="EMBL/GenBank/DDBJ databases">
        <title>WGS assembly of Carya illinoinensis cv. Pawnee.</title>
        <authorList>
            <person name="Platts A."/>
            <person name="Shu S."/>
            <person name="Wright S."/>
            <person name="Barry K."/>
            <person name="Edger P."/>
            <person name="Pires J.C."/>
            <person name="Schmutz J."/>
        </authorList>
    </citation>
    <scope>NUCLEOTIDE SEQUENCE</scope>
    <source>
        <tissue evidence="3">Leaf</tissue>
    </source>
</reference>
<evidence type="ECO:0000256" key="1">
    <source>
        <dbReference type="PROSITE-ProRule" id="PRU00175"/>
    </source>
</evidence>
<dbReference type="PROSITE" id="PS50089">
    <property type="entry name" value="ZF_RING_2"/>
    <property type="match status" value="1"/>
</dbReference>
<protein>
    <recommendedName>
        <fullName evidence="2">RING-type domain-containing protein</fullName>
    </recommendedName>
</protein>
<keyword evidence="1" id="KW-0479">Metal-binding</keyword>